<evidence type="ECO:0000313" key="1">
    <source>
        <dbReference type="EMBL" id="RKO61745.1"/>
    </source>
</evidence>
<gene>
    <name evidence="1" type="ORF">Cdeb_01216</name>
</gene>
<dbReference type="RefSeq" id="WP_120669123.1">
    <property type="nucleotide sequence ID" value="NZ_AZRV01000035.1"/>
</dbReference>
<name>A0A420VDX1_9BACI</name>
<dbReference type="AlphaFoldDB" id="A0A420VDX1"/>
<sequence>MFNRSDRTEILFPADMDRILEKYEDVIENYPHLENRDPLYARYEQDTEKLIAVIPLKKHPVYGITGFVGYEKYNDEGLVERYSYAWRILVPKLGNGPGHITAWENDPHDKPNTRRKYRVATEPHHHHHVPFDRSKRKENYDVRTMDDAFSIVADYIRNGKPYP</sequence>
<proteinExistence type="predicted"/>
<dbReference type="EMBL" id="AZRV01000035">
    <property type="protein sequence ID" value="RKO61745.1"/>
    <property type="molecule type" value="Genomic_DNA"/>
</dbReference>
<dbReference type="Proteomes" id="UP000286235">
    <property type="component" value="Unassembled WGS sequence"/>
</dbReference>
<evidence type="ECO:0000313" key="2">
    <source>
        <dbReference type="Proteomes" id="UP000286235"/>
    </source>
</evidence>
<comment type="caution">
    <text evidence="1">The sequence shown here is derived from an EMBL/GenBank/DDBJ whole genome shotgun (WGS) entry which is preliminary data.</text>
</comment>
<protein>
    <submittedName>
        <fullName evidence="1">Uncharacterized protein</fullName>
    </submittedName>
</protein>
<keyword evidence="2" id="KW-1185">Reference proteome</keyword>
<organism evidence="1 2">
    <name type="scientific">Caldibacillus debilis GB1</name>
    <dbReference type="NCBI Taxonomy" id="1339248"/>
    <lineage>
        <taxon>Bacteria</taxon>
        <taxon>Bacillati</taxon>
        <taxon>Bacillota</taxon>
        <taxon>Bacilli</taxon>
        <taxon>Bacillales</taxon>
        <taxon>Bacillaceae</taxon>
        <taxon>Caldibacillus</taxon>
    </lineage>
</organism>
<reference evidence="1 2" key="1">
    <citation type="submission" date="2013-12" db="EMBL/GenBank/DDBJ databases">
        <title>Genome and proteome characterization of Caldibacillus debilis GB1 derived from a cellulolytic aero-tolerant co-culture.</title>
        <authorList>
            <person name="Wushke S.T."/>
            <person name="Zhang X."/>
            <person name="Fristensky B."/>
            <person name="Wilkins J.A."/>
            <person name="Levin D.B."/>
            <person name="Sparling R."/>
        </authorList>
    </citation>
    <scope>NUCLEOTIDE SEQUENCE [LARGE SCALE GENOMIC DNA]</scope>
    <source>
        <strain evidence="1 2">GB1</strain>
    </source>
</reference>
<accession>A0A420VDX1</accession>